<evidence type="ECO:0000313" key="1">
    <source>
        <dbReference type="EMBL" id="KAI3739652.1"/>
    </source>
</evidence>
<reference evidence="1 2" key="2">
    <citation type="journal article" date="2022" name="Mol. Ecol. Resour.">
        <title>The genomes of chicory, endive, great burdock and yacon provide insights into Asteraceae paleo-polyploidization history and plant inulin production.</title>
        <authorList>
            <person name="Fan W."/>
            <person name="Wang S."/>
            <person name="Wang H."/>
            <person name="Wang A."/>
            <person name="Jiang F."/>
            <person name="Liu H."/>
            <person name="Zhao H."/>
            <person name="Xu D."/>
            <person name="Zhang Y."/>
        </authorList>
    </citation>
    <scope>NUCLEOTIDE SEQUENCE [LARGE SCALE GENOMIC DNA]</scope>
    <source>
        <strain evidence="2">cv. Punajuju</strain>
        <tissue evidence="1">Leaves</tissue>
    </source>
</reference>
<accession>A0ACB9CZB5</accession>
<dbReference type="EMBL" id="CM042013">
    <property type="protein sequence ID" value="KAI3739652.1"/>
    <property type="molecule type" value="Genomic_DNA"/>
</dbReference>
<organism evidence="1 2">
    <name type="scientific">Cichorium intybus</name>
    <name type="common">Chicory</name>
    <dbReference type="NCBI Taxonomy" id="13427"/>
    <lineage>
        <taxon>Eukaryota</taxon>
        <taxon>Viridiplantae</taxon>
        <taxon>Streptophyta</taxon>
        <taxon>Embryophyta</taxon>
        <taxon>Tracheophyta</taxon>
        <taxon>Spermatophyta</taxon>
        <taxon>Magnoliopsida</taxon>
        <taxon>eudicotyledons</taxon>
        <taxon>Gunneridae</taxon>
        <taxon>Pentapetalae</taxon>
        <taxon>asterids</taxon>
        <taxon>campanulids</taxon>
        <taxon>Asterales</taxon>
        <taxon>Asteraceae</taxon>
        <taxon>Cichorioideae</taxon>
        <taxon>Cichorieae</taxon>
        <taxon>Cichoriinae</taxon>
        <taxon>Cichorium</taxon>
    </lineage>
</organism>
<sequence length="158" mass="18286">MFLPVFSLLLLVFSSSTLFVSYRTLCSLQNSISTSRGQDSGRRGGECIPTGQITEDEYDPPIVGYYARETMPNIQKVFVRIIKEDDIDDIERELYICRKFIERSVSSETWGNELYFCLLSNRTIVYKGMLRSEVLGKFYFDLQNELYKSPSAIYHRGV</sequence>
<protein>
    <submittedName>
        <fullName evidence="1">Uncharacterized protein</fullName>
    </submittedName>
</protein>
<gene>
    <name evidence="1" type="ORF">L2E82_30063</name>
</gene>
<comment type="caution">
    <text evidence="1">The sequence shown here is derived from an EMBL/GenBank/DDBJ whole genome shotgun (WGS) entry which is preliminary data.</text>
</comment>
<reference evidence="2" key="1">
    <citation type="journal article" date="2022" name="Mol. Ecol. Resour.">
        <title>The genomes of chicory, endive, great burdock and yacon provide insights into Asteraceae palaeo-polyploidization history and plant inulin production.</title>
        <authorList>
            <person name="Fan W."/>
            <person name="Wang S."/>
            <person name="Wang H."/>
            <person name="Wang A."/>
            <person name="Jiang F."/>
            <person name="Liu H."/>
            <person name="Zhao H."/>
            <person name="Xu D."/>
            <person name="Zhang Y."/>
        </authorList>
    </citation>
    <scope>NUCLEOTIDE SEQUENCE [LARGE SCALE GENOMIC DNA]</scope>
    <source>
        <strain evidence="2">cv. Punajuju</strain>
    </source>
</reference>
<dbReference type="Proteomes" id="UP001055811">
    <property type="component" value="Linkage Group LG05"/>
</dbReference>
<proteinExistence type="predicted"/>
<evidence type="ECO:0000313" key="2">
    <source>
        <dbReference type="Proteomes" id="UP001055811"/>
    </source>
</evidence>
<keyword evidence="2" id="KW-1185">Reference proteome</keyword>
<name>A0ACB9CZB5_CICIN</name>